<gene>
    <name evidence="12" type="ORF">ONB1V03_LOCUS317</name>
</gene>
<evidence type="ECO:0000256" key="4">
    <source>
        <dbReference type="ARBA" id="ARBA00022707"/>
    </source>
</evidence>
<dbReference type="InterPro" id="IPR024958">
    <property type="entry name" value="GRASP_PDZ"/>
</dbReference>
<keyword evidence="5" id="KW-0677">Repeat</keyword>
<keyword evidence="6" id="KW-0333">Golgi apparatus</keyword>
<evidence type="ECO:0000256" key="9">
    <source>
        <dbReference type="PIRSR" id="PIRSR607583-1"/>
    </source>
</evidence>
<keyword evidence="4" id="KW-0519">Myristate</keyword>
<comment type="subcellular location">
    <subcellularLocation>
        <location evidence="1">Golgi apparatus membrane</location>
    </subcellularLocation>
</comment>
<dbReference type="Proteomes" id="UP000728032">
    <property type="component" value="Unassembled WGS sequence"/>
</dbReference>
<dbReference type="FunFam" id="2.30.42.10:FF:000056">
    <property type="entry name" value="Golgi reassembly-stacking protein 2 isoform 1"/>
    <property type="match status" value="1"/>
</dbReference>
<organism evidence="12">
    <name type="scientific">Oppiella nova</name>
    <dbReference type="NCBI Taxonomy" id="334625"/>
    <lineage>
        <taxon>Eukaryota</taxon>
        <taxon>Metazoa</taxon>
        <taxon>Ecdysozoa</taxon>
        <taxon>Arthropoda</taxon>
        <taxon>Chelicerata</taxon>
        <taxon>Arachnida</taxon>
        <taxon>Acari</taxon>
        <taxon>Acariformes</taxon>
        <taxon>Sarcoptiformes</taxon>
        <taxon>Oribatida</taxon>
        <taxon>Brachypylina</taxon>
        <taxon>Oppioidea</taxon>
        <taxon>Oppiidae</taxon>
        <taxon>Oppiella</taxon>
    </lineage>
</organism>
<dbReference type="FunFam" id="2.30.42.10:FF:000026">
    <property type="entry name" value="Golgi reassembly stacking protein 2"/>
    <property type="match status" value="1"/>
</dbReference>
<feature type="domain" description="PDZ GRASP-type" evidence="11">
    <location>
        <begin position="15"/>
        <end position="105"/>
    </location>
</feature>
<protein>
    <recommendedName>
        <fullName evidence="11">PDZ GRASP-type domain-containing protein</fullName>
    </recommendedName>
</protein>
<feature type="region of interest" description="Disordered" evidence="10">
    <location>
        <begin position="421"/>
        <end position="450"/>
    </location>
</feature>
<evidence type="ECO:0000256" key="8">
    <source>
        <dbReference type="ARBA" id="ARBA00023288"/>
    </source>
</evidence>
<reference evidence="12" key="1">
    <citation type="submission" date="2020-11" db="EMBL/GenBank/DDBJ databases">
        <authorList>
            <person name="Tran Van P."/>
        </authorList>
    </citation>
    <scope>NUCLEOTIDE SEQUENCE</scope>
</reference>
<feature type="binding site" evidence="9">
    <location>
        <position position="18"/>
    </location>
    <ligand>
        <name>Zn(2+)</name>
        <dbReference type="ChEBI" id="CHEBI:29105"/>
    </ligand>
</feature>
<feature type="region of interest" description="Disordered" evidence="10">
    <location>
        <begin position="212"/>
        <end position="262"/>
    </location>
</feature>
<evidence type="ECO:0000313" key="13">
    <source>
        <dbReference type="Proteomes" id="UP000728032"/>
    </source>
</evidence>
<dbReference type="GO" id="GO:0000139">
    <property type="term" value="C:Golgi membrane"/>
    <property type="evidence" value="ECO:0007669"/>
    <property type="project" value="UniProtKB-SubCell"/>
</dbReference>
<dbReference type="PROSITE" id="PS51865">
    <property type="entry name" value="PDZ_GRASP"/>
    <property type="match status" value="2"/>
</dbReference>
<dbReference type="PANTHER" id="PTHR12893:SF0">
    <property type="entry name" value="GRASP65"/>
    <property type="match status" value="1"/>
</dbReference>
<dbReference type="GO" id="GO:0046872">
    <property type="term" value="F:metal ion binding"/>
    <property type="evidence" value="ECO:0007669"/>
    <property type="project" value="UniProtKB-KW"/>
</dbReference>
<evidence type="ECO:0000259" key="11">
    <source>
        <dbReference type="PROSITE" id="PS51865"/>
    </source>
</evidence>
<evidence type="ECO:0000313" key="12">
    <source>
        <dbReference type="EMBL" id="CAD7636634.1"/>
    </source>
</evidence>
<keyword evidence="9" id="KW-0479">Metal-binding</keyword>
<feature type="domain" description="PDZ GRASP-type" evidence="11">
    <location>
        <begin position="111"/>
        <end position="199"/>
    </location>
</feature>
<dbReference type="PANTHER" id="PTHR12893">
    <property type="entry name" value="GOLGI REASSEMBLY STACKING PROTEIN GRASP"/>
    <property type="match status" value="1"/>
</dbReference>
<dbReference type="Gene3D" id="2.30.42.10">
    <property type="match status" value="2"/>
</dbReference>
<evidence type="ECO:0000256" key="7">
    <source>
        <dbReference type="ARBA" id="ARBA00023136"/>
    </source>
</evidence>
<sequence>MGGSQSIEVPGGGTEGYHVLRVQDHSPGYKAGLEAYFDFIIAIGNTRLNQDNDALKEILKTSIDKPLKMTVYNSKTQTVREVELTPSAKWGGQGLLGVSIRFCSFEGANEHVWHVLQVEANSPAHIAGLKSDTDYIIGADSVLQESEDLFNLIEAHEGKPLKLFVYNLASDSCRDVTIVPNSNWGGEGSLGCGIGYGYLHRIPYREDPIAKVTTSESQEPRSVAQKPEMSPTPQSQYFEKRSYELQPQPPPPLPSQLHSQQYTSASLSNTPVVVHDHKHQQEVFNANIGVAAPVPSTSPSVSSLSSNLANISLGQGGDQYFNQLTTSTVTTSSGSYPLPATLPVTQIGTTEAYGPQSTSPYIPSYGYNQPNYTMPTNTDVNPLASYGGQSFTTPISLPGMPPLTVSATLPTDKFTVPFANPNTFPQQHYNPTNQSVGYQLDPNQTYSPQL</sequence>
<name>A0A7R9L9V0_9ACAR</name>
<keyword evidence="7" id="KW-0472">Membrane</keyword>
<keyword evidence="13" id="KW-1185">Reference proteome</keyword>
<dbReference type="EMBL" id="CAJPVJ010000014">
    <property type="protein sequence ID" value="CAG2158024.1"/>
    <property type="molecule type" value="Genomic_DNA"/>
</dbReference>
<proteinExistence type="inferred from homology"/>
<evidence type="ECO:0000256" key="2">
    <source>
        <dbReference type="ARBA" id="ARBA00007144"/>
    </source>
</evidence>
<accession>A0A7R9L9V0</accession>
<evidence type="ECO:0000256" key="6">
    <source>
        <dbReference type="ARBA" id="ARBA00023034"/>
    </source>
</evidence>
<evidence type="ECO:0000256" key="1">
    <source>
        <dbReference type="ARBA" id="ARBA00004394"/>
    </source>
</evidence>
<evidence type="ECO:0000256" key="5">
    <source>
        <dbReference type="ARBA" id="ARBA00022737"/>
    </source>
</evidence>
<keyword evidence="8" id="KW-0449">Lipoprotein</keyword>
<dbReference type="InterPro" id="IPR036034">
    <property type="entry name" value="PDZ_sf"/>
</dbReference>
<keyword evidence="9" id="KW-0862">Zinc</keyword>
<dbReference type="EMBL" id="OC914839">
    <property type="protein sequence ID" value="CAD7636634.1"/>
    <property type="molecule type" value="Genomic_DNA"/>
</dbReference>
<dbReference type="AlphaFoldDB" id="A0A7R9L9V0"/>
<evidence type="ECO:0000256" key="3">
    <source>
        <dbReference type="ARBA" id="ARBA00022553"/>
    </source>
</evidence>
<dbReference type="SUPFAM" id="SSF50156">
    <property type="entry name" value="PDZ domain-like"/>
    <property type="match status" value="2"/>
</dbReference>
<evidence type="ECO:0000256" key="10">
    <source>
        <dbReference type="SAM" id="MobiDB-lite"/>
    </source>
</evidence>
<dbReference type="GO" id="GO:0007030">
    <property type="term" value="P:Golgi organization"/>
    <property type="evidence" value="ECO:0007669"/>
    <property type="project" value="TreeGrafter"/>
</dbReference>
<dbReference type="InterPro" id="IPR007583">
    <property type="entry name" value="GRASP55_65"/>
</dbReference>
<keyword evidence="3" id="KW-0597">Phosphoprotein</keyword>
<dbReference type="OrthoDB" id="3318at2759"/>
<dbReference type="Pfam" id="PF04495">
    <property type="entry name" value="GRASP55_65"/>
    <property type="match status" value="1"/>
</dbReference>
<feature type="binding site" evidence="9">
    <location>
        <position position="103"/>
    </location>
    <ligand>
        <name>Zn(2+)</name>
        <dbReference type="ChEBI" id="CHEBI:29105"/>
    </ligand>
</feature>
<comment type="similarity">
    <text evidence="2">Belongs to the GORASP family.</text>
</comment>